<protein>
    <submittedName>
        <fullName evidence="1">Kynureninase</fullName>
    </submittedName>
</protein>
<accession>A0ABV2KBS8</accession>
<dbReference type="EMBL" id="JBEPME010000005">
    <property type="protein sequence ID" value="MET3658522.1"/>
    <property type="molecule type" value="Genomic_DNA"/>
</dbReference>
<sequence>MWNLDDATAYIRLNTLDNEDFIDGEDERKTALLNVASRTLTRKYSGYTIPDEAVYLFSAVLAAAYNDTNKLAQQGVASFSVRGIAFSFKDWSKKGLDELIPAEVADMIGAPSGRQAKWTVM</sequence>
<evidence type="ECO:0000313" key="2">
    <source>
        <dbReference type="Proteomes" id="UP001549104"/>
    </source>
</evidence>
<name>A0ABV2KBS8_SPOPS</name>
<dbReference type="Proteomes" id="UP001549104">
    <property type="component" value="Unassembled WGS sequence"/>
</dbReference>
<organism evidence="1 2">
    <name type="scientific">Sporosarcina psychrophila</name>
    <name type="common">Bacillus psychrophilus</name>
    <dbReference type="NCBI Taxonomy" id="1476"/>
    <lineage>
        <taxon>Bacteria</taxon>
        <taxon>Bacillati</taxon>
        <taxon>Bacillota</taxon>
        <taxon>Bacilli</taxon>
        <taxon>Bacillales</taxon>
        <taxon>Caryophanaceae</taxon>
        <taxon>Sporosarcina</taxon>
    </lineage>
</organism>
<gene>
    <name evidence="1" type="ORF">ABIC55_003639</name>
</gene>
<dbReference type="RefSeq" id="WP_354314182.1">
    <property type="nucleotide sequence ID" value="NZ_JBEPME010000005.1"/>
</dbReference>
<evidence type="ECO:0000313" key="1">
    <source>
        <dbReference type="EMBL" id="MET3658522.1"/>
    </source>
</evidence>
<reference evidence="1 2" key="1">
    <citation type="submission" date="2024-06" db="EMBL/GenBank/DDBJ databases">
        <title>Sorghum-associated microbial communities from plants grown in Nebraska, USA.</title>
        <authorList>
            <person name="Schachtman D."/>
        </authorList>
    </citation>
    <scope>NUCLEOTIDE SEQUENCE [LARGE SCALE GENOMIC DNA]</scope>
    <source>
        <strain evidence="1 2">1288</strain>
    </source>
</reference>
<comment type="caution">
    <text evidence="1">The sequence shown here is derived from an EMBL/GenBank/DDBJ whole genome shotgun (WGS) entry which is preliminary data.</text>
</comment>
<proteinExistence type="predicted"/>
<keyword evidence="2" id="KW-1185">Reference proteome</keyword>